<keyword evidence="1" id="KW-0732">Signal</keyword>
<dbReference type="InterPro" id="IPR050909">
    <property type="entry name" value="Bact_Autotransporter_VF"/>
</dbReference>
<sequence length="509" mass="51226">MRLIVVLASSVALLLGGAGAPAQAAVLPTGFTLVSGTVTASYDAATAAVTLEQSSATAIVHFQAADIGAGATVRVKQPAAGSRMLIRVVGGAATFLAGSLQADGQVVLVNPAGITVDRGAYLRVGGVVLSSMNTQDVRFLGGGPTFDAPGPTGPVTTAGTIRADRGIVALLGTSEVTNSGSVVAPGGVIGMVASSSVGVSLGSRNAEAIAPAQSAGSQPAAVVSSSGILDARGGAVRLHGDRAGSVTSTGVVLSSDSALTANSVEIGGVDRGPLHVACTLGSALQSRVTLNGVPRKPEHVTTGTFDKQKVLYASAFAPSGGAAGLGRTSCSAGVLNAPVPSLVGTPAVGRTLASSAAWAPSPARLAYQWLRDGRAIAGATRATYALAPADRGHRVSVRVTGSRAGFETVTRTSTAARIAAGRLTPRRPKIAGKPAAGRRLTAKSGRWGPGGVTLRYRWYRDGDPIKRATKRHYRAKKADAGHRITVRVTGSRTGYASATRVSRAIRVTR</sequence>
<dbReference type="Gene3D" id="2.160.20.10">
    <property type="entry name" value="Single-stranded right-handed beta-helix, Pectin lyase-like"/>
    <property type="match status" value="1"/>
</dbReference>
<evidence type="ECO:0000259" key="2">
    <source>
        <dbReference type="SMART" id="SM00912"/>
    </source>
</evidence>
<feature type="domain" description="Filamentous haemagglutinin FhaB/tRNA nuclease CdiA-like TPS" evidence="2">
    <location>
        <begin position="24"/>
        <end position="138"/>
    </location>
</feature>
<dbReference type="EMBL" id="VDFQ02000002">
    <property type="protein sequence ID" value="KAA1423313.1"/>
    <property type="molecule type" value="Genomic_DNA"/>
</dbReference>
<feature type="signal peptide" evidence="1">
    <location>
        <begin position="1"/>
        <end position="24"/>
    </location>
</feature>
<dbReference type="OrthoDB" id="5485729at2"/>
<dbReference type="PANTHER" id="PTHR12338">
    <property type="entry name" value="AUTOTRANSPORTER"/>
    <property type="match status" value="1"/>
</dbReference>
<dbReference type="SUPFAM" id="SSF51126">
    <property type="entry name" value="Pectin lyase-like"/>
    <property type="match status" value="1"/>
</dbReference>
<accession>A0A5Q6RYZ9</accession>
<evidence type="ECO:0000256" key="1">
    <source>
        <dbReference type="SAM" id="SignalP"/>
    </source>
</evidence>
<dbReference type="InterPro" id="IPR008638">
    <property type="entry name" value="FhaB/CdiA-like_TPS"/>
</dbReference>
<evidence type="ECO:0000313" key="3">
    <source>
        <dbReference type="EMBL" id="KAA1423313.1"/>
    </source>
</evidence>
<dbReference type="InterPro" id="IPR012334">
    <property type="entry name" value="Pectin_lyas_fold"/>
</dbReference>
<organism evidence="3 4">
    <name type="scientific">Mumia zhuanghuii</name>
    <dbReference type="NCBI Taxonomy" id="2585211"/>
    <lineage>
        <taxon>Bacteria</taxon>
        <taxon>Bacillati</taxon>
        <taxon>Actinomycetota</taxon>
        <taxon>Actinomycetes</taxon>
        <taxon>Propionibacteriales</taxon>
        <taxon>Nocardioidaceae</taxon>
        <taxon>Mumia</taxon>
    </lineage>
</organism>
<dbReference type="RefSeq" id="WP_149768832.1">
    <property type="nucleotide sequence ID" value="NZ_VDFQ02000002.1"/>
</dbReference>
<dbReference type="InterPro" id="IPR011050">
    <property type="entry name" value="Pectin_lyase_fold/virulence"/>
</dbReference>
<dbReference type="AlphaFoldDB" id="A0A5Q6RYZ9"/>
<dbReference type="Pfam" id="PF05860">
    <property type="entry name" value="TPS"/>
    <property type="match status" value="1"/>
</dbReference>
<protein>
    <submittedName>
        <fullName evidence="3">Filamentous hemagglutinin N-terminal domain-containing protein</fullName>
    </submittedName>
</protein>
<reference evidence="3 4" key="1">
    <citation type="submission" date="2019-09" db="EMBL/GenBank/DDBJ databases">
        <title>Mumia zhuanghuii sp. nov. isolated from the intestinal contents of plateau pika (Ochotona curzoniae) in the Qinghai-Tibet plateau of China.</title>
        <authorList>
            <person name="Tian Z."/>
        </authorList>
    </citation>
    <scope>NUCLEOTIDE SEQUENCE [LARGE SCALE GENOMIC DNA]</scope>
    <source>
        <strain evidence="4">350</strain>
    </source>
</reference>
<evidence type="ECO:0000313" key="4">
    <source>
        <dbReference type="Proteomes" id="UP000307768"/>
    </source>
</evidence>
<comment type="caution">
    <text evidence="3">The sequence shown here is derived from an EMBL/GenBank/DDBJ whole genome shotgun (WGS) entry which is preliminary data.</text>
</comment>
<feature type="chain" id="PRO_5024300905" evidence="1">
    <location>
        <begin position="25"/>
        <end position="509"/>
    </location>
</feature>
<dbReference type="NCBIfam" id="TIGR01901">
    <property type="entry name" value="adhes_NPXG"/>
    <property type="match status" value="1"/>
</dbReference>
<dbReference type="SMART" id="SM00912">
    <property type="entry name" value="Haemagg_act"/>
    <property type="match status" value="1"/>
</dbReference>
<name>A0A5Q6RYZ9_9ACTN</name>
<gene>
    <name evidence="3" type="ORF">FE697_006760</name>
</gene>
<dbReference type="PANTHER" id="PTHR12338:SF5">
    <property type="entry name" value="ANTIGEN 43-RELATED"/>
    <property type="match status" value="1"/>
</dbReference>
<dbReference type="Gene3D" id="2.60.40.2700">
    <property type="match status" value="2"/>
</dbReference>
<proteinExistence type="predicted"/>
<dbReference type="Proteomes" id="UP000307768">
    <property type="component" value="Unassembled WGS sequence"/>
</dbReference>